<dbReference type="InterPro" id="IPR004304">
    <property type="entry name" value="FmdA_AmdA"/>
</dbReference>
<dbReference type="InParanoid" id="A0A423PYR7"/>
<proteinExistence type="predicted"/>
<comment type="caution">
    <text evidence="1">The sequence shown here is derived from an EMBL/GenBank/DDBJ whole genome shotgun (WGS) entry which is preliminary data.</text>
</comment>
<dbReference type="Pfam" id="PF03069">
    <property type="entry name" value="FmdA_AmdA"/>
    <property type="match status" value="2"/>
</dbReference>
<gene>
    <name evidence="1" type="ORF">SAJA_04420</name>
</gene>
<dbReference type="Gene3D" id="2.60.120.580">
    <property type="entry name" value="Acetamidase/Formamidase-like domains"/>
    <property type="match status" value="2"/>
</dbReference>
<dbReference type="SUPFAM" id="SSF141130">
    <property type="entry name" value="Acetamidase/Formamidase-like"/>
    <property type="match status" value="1"/>
</dbReference>
<dbReference type="Gene3D" id="3.10.28.20">
    <property type="entry name" value="Acetamidase/Formamidase-like domains"/>
    <property type="match status" value="1"/>
</dbReference>
<dbReference type="Proteomes" id="UP000285310">
    <property type="component" value="Unassembled WGS sequence"/>
</dbReference>
<protein>
    <submittedName>
        <fullName evidence="1">Acetamidase</fullName>
    </submittedName>
</protein>
<dbReference type="EMBL" id="AYKG01000010">
    <property type="protein sequence ID" value="ROO30741.1"/>
    <property type="molecule type" value="Genomic_DNA"/>
</dbReference>
<dbReference type="PANTHER" id="PTHR31891:SF1">
    <property type="entry name" value="FORMAMIDASE C869.04-RELATED"/>
    <property type="match status" value="1"/>
</dbReference>
<evidence type="ECO:0000313" key="2">
    <source>
        <dbReference type="Proteomes" id="UP000285310"/>
    </source>
</evidence>
<accession>A0A423PYR7</accession>
<name>A0A423PYR7_9GAMM</name>
<organism evidence="1 2">
    <name type="scientific">Salinisphaera japonica YTM-1</name>
    <dbReference type="NCBI Taxonomy" id="1209778"/>
    <lineage>
        <taxon>Bacteria</taxon>
        <taxon>Pseudomonadati</taxon>
        <taxon>Pseudomonadota</taxon>
        <taxon>Gammaproteobacteria</taxon>
        <taxon>Salinisphaerales</taxon>
        <taxon>Salinisphaeraceae</taxon>
        <taxon>Salinisphaera</taxon>
    </lineage>
</organism>
<evidence type="ECO:0000313" key="1">
    <source>
        <dbReference type="EMBL" id="ROO30741.1"/>
    </source>
</evidence>
<dbReference type="PANTHER" id="PTHR31891">
    <property type="entry name" value="FORMAMIDASE C869.04-RELATED"/>
    <property type="match status" value="1"/>
</dbReference>
<sequence>MDGVPADNFEILQPITQTPGALSGETAAGRYYVPATVNTSRWGHLPNRQAEPVLTVPSGATVVIDTISHEGILEDQGRDPVAWFGEHGVAREQVLSDAIALTDSDIKHDFKHDGPHVVTGPVAVADAEPGDVLKVEVLDLAPRVPYGVVSNRHGKGALPGEYPITPAQDGASAEHPERYGNVSIYTPIKETDDGWVGLMSGPNDAPVEFPLNPFMGLMGVAPNTDESPSSVPPLAVGGNADINELGEAATIYYPVKVPGALFYTGDGHFAQGDGEVALTALEGSMRATFRLTLLEAGSPEIPGGQINRMLGETDTHWVTVGLDPSLDEAMKDATRESIRFLHDYYGIDQATALAYLSVATDFEVSQVVDATKGVHGLIRKDDFAAVTAED</sequence>
<reference evidence="1 2" key="1">
    <citation type="submission" date="2013-10" db="EMBL/GenBank/DDBJ databases">
        <title>Salinisphaera japonica YTM-1 Genome Sequencing.</title>
        <authorList>
            <person name="Lai Q."/>
            <person name="Li C."/>
            <person name="Shao Z."/>
        </authorList>
    </citation>
    <scope>NUCLEOTIDE SEQUENCE [LARGE SCALE GENOMIC DNA]</scope>
    <source>
        <strain evidence="1 2">YTM-1</strain>
    </source>
</reference>
<dbReference type="GO" id="GO:0016811">
    <property type="term" value="F:hydrolase activity, acting on carbon-nitrogen (but not peptide) bonds, in linear amides"/>
    <property type="evidence" value="ECO:0007669"/>
    <property type="project" value="InterPro"/>
</dbReference>
<dbReference type="AlphaFoldDB" id="A0A423PYR7"/>
<keyword evidence="2" id="KW-1185">Reference proteome</keyword>